<accession>A0A2P2BZK8</accession>
<keyword evidence="9" id="KW-1133">Transmembrane helix</keyword>
<keyword evidence="9" id="KW-0812">Transmembrane</keyword>
<protein>
    <recommendedName>
        <fullName evidence="2">histidine kinase</fullName>
        <ecNumber evidence="2">2.7.13.3</ecNumber>
    </recommendedName>
</protein>
<dbReference type="Pfam" id="PF07730">
    <property type="entry name" value="HisKA_3"/>
    <property type="match status" value="1"/>
</dbReference>
<feature type="transmembrane region" description="Helical" evidence="9">
    <location>
        <begin position="237"/>
        <end position="255"/>
    </location>
</feature>
<evidence type="ECO:0000313" key="11">
    <source>
        <dbReference type="EMBL" id="CUR55210.1"/>
    </source>
</evidence>
<dbReference type="InterPro" id="IPR036890">
    <property type="entry name" value="HATPase_C_sf"/>
</dbReference>
<feature type="transmembrane region" description="Helical" evidence="9">
    <location>
        <begin position="6"/>
        <end position="22"/>
    </location>
</feature>
<dbReference type="EC" id="2.7.13.3" evidence="2"/>
<reference evidence="11" key="1">
    <citation type="submission" date="2015-08" db="EMBL/GenBank/DDBJ databases">
        <authorList>
            <person name="Babu N.S."/>
            <person name="Beckwith C.J."/>
            <person name="Beseler K.G."/>
            <person name="Brison A."/>
            <person name="Carone J.V."/>
            <person name="Caskin T.P."/>
            <person name="Diamond M."/>
            <person name="Durham M.E."/>
            <person name="Foxe J.M."/>
            <person name="Go M."/>
            <person name="Henderson B.A."/>
            <person name="Jones I.B."/>
            <person name="McGettigan J.A."/>
            <person name="Micheletti S.J."/>
            <person name="Nasrallah M.E."/>
            <person name="Ortiz D."/>
            <person name="Piller C.R."/>
            <person name="Privatt S.R."/>
            <person name="Schneider S.L."/>
            <person name="Sharp S."/>
            <person name="Smith T.C."/>
            <person name="Stanton J.D."/>
            <person name="Ullery H.E."/>
            <person name="Wilson R.J."/>
            <person name="Serrano M.G."/>
            <person name="Buck G."/>
            <person name="Lee V."/>
            <person name="Wang Y."/>
            <person name="Carvalho R."/>
            <person name="Voegtly L."/>
            <person name="Shi R."/>
            <person name="Duckworth R."/>
            <person name="Johnson A."/>
            <person name="Loviza R."/>
            <person name="Walstead R."/>
            <person name="Shah Z."/>
            <person name="Kiflezghi M."/>
            <person name="Wade K."/>
            <person name="Ball S.L."/>
            <person name="Bradley K.W."/>
            <person name="Asai D.J."/>
            <person name="Bowman C.A."/>
            <person name="Russell D.A."/>
            <person name="Pope W.H."/>
            <person name="Jacobs-Sera D."/>
            <person name="Hendrix R.W."/>
            <person name="Hatfull G.F."/>
        </authorList>
    </citation>
    <scope>NUCLEOTIDE SEQUENCE</scope>
</reference>
<feature type="transmembrane region" description="Helical" evidence="9">
    <location>
        <begin position="94"/>
        <end position="111"/>
    </location>
</feature>
<dbReference type="Pfam" id="PF02518">
    <property type="entry name" value="HATPase_c"/>
    <property type="match status" value="1"/>
</dbReference>
<dbReference type="EMBL" id="CZKA01000016">
    <property type="protein sequence ID" value="CUR55210.1"/>
    <property type="molecule type" value="Genomic_DNA"/>
</dbReference>
<feature type="transmembrane region" description="Helical" evidence="9">
    <location>
        <begin position="137"/>
        <end position="160"/>
    </location>
</feature>
<dbReference type="AlphaFoldDB" id="A0A2P2BZK8"/>
<evidence type="ECO:0000256" key="6">
    <source>
        <dbReference type="ARBA" id="ARBA00022777"/>
    </source>
</evidence>
<evidence type="ECO:0000256" key="7">
    <source>
        <dbReference type="ARBA" id="ARBA00022840"/>
    </source>
</evidence>
<keyword evidence="8" id="KW-0175">Coiled coil</keyword>
<keyword evidence="6" id="KW-0418">Kinase</keyword>
<feature type="domain" description="Histidine kinase/HSP90-like ATPase" evidence="10">
    <location>
        <begin position="522"/>
        <end position="612"/>
    </location>
</feature>
<feature type="coiled-coil region" evidence="8">
    <location>
        <begin position="436"/>
        <end position="479"/>
    </location>
</feature>
<dbReference type="InterPro" id="IPR003594">
    <property type="entry name" value="HATPase_dom"/>
</dbReference>
<dbReference type="Gene3D" id="3.30.565.10">
    <property type="entry name" value="Histidine kinase-like ATPase, C-terminal domain"/>
    <property type="match status" value="1"/>
</dbReference>
<dbReference type="Gene3D" id="3.30.450.40">
    <property type="match status" value="1"/>
</dbReference>
<dbReference type="SUPFAM" id="SSF55781">
    <property type="entry name" value="GAF domain-like"/>
    <property type="match status" value="1"/>
</dbReference>
<evidence type="ECO:0000259" key="10">
    <source>
        <dbReference type="SMART" id="SM00387"/>
    </source>
</evidence>
<evidence type="ECO:0000256" key="4">
    <source>
        <dbReference type="ARBA" id="ARBA00022679"/>
    </source>
</evidence>
<dbReference type="PANTHER" id="PTHR24421">
    <property type="entry name" value="NITRATE/NITRITE SENSOR PROTEIN NARX-RELATED"/>
    <property type="match status" value="1"/>
</dbReference>
<keyword evidence="7" id="KW-0067">ATP-binding</keyword>
<dbReference type="InterPro" id="IPR029016">
    <property type="entry name" value="GAF-like_dom_sf"/>
</dbReference>
<sequence>MQLLVAIVAGLASLALGLLVLLRGGQRRIGWLLVAHAITMSLFIGFPESPSTSQAGMMIDQLTQGSAVFLFLWLVLIAYLLPEGHTASPGWRRWVWIGLSGVVLLQVGAAGDRQMFADAHDAKAAPIPWLPETVSGAIGLTGLLLVVGLFFGSIVSLWCRTRAATGEDRVRLLWPLWGSLSVPAVLVFGWANHFLLGDHELPFLVALAVLSVALPATITISVLRNRLFDIELVLSRTVTYAVLTILVVGAYASLLTLADRAFSNRSAGGLVAVGVVAVLVQPTYAWLHRRVERLVYGYRSEPAAALRRLGASVETSDPLRVVETITTSVAEALKVNDVWVELAGQPGRGDDRALRVPLVHRGSRMGELAVGVPEGRTLSPADTALLHDLARHAAVTVKSSQLATELQESRARIVTAREEERKRLRRDLHDGVGPALAAIVVMLNAAQSRADEAERNALLAEIREEAKDTIQEIRRLVDDLRPAAVDEVGLVGAVRQRAAALSTEALTYDVTGPETLPALPAAVEVAAYRIASEGMTNAAKHSGATRCTVHIELDGSLDVTVTDNGRGSAGPTDTGIGWTSMTERAAELGGSCKISTRAEGGLIVRALLPVNADRKETADVEPAQ</sequence>
<dbReference type="GO" id="GO:0016020">
    <property type="term" value="C:membrane"/>
    <property type="evidence" value="ECO:0007669"/>
    <property type="project" value="InterPro"/>
</dbReference>
<dbReference type="InterPro" id="IPR050482">
    <property type="entry name" value="Sensor_HK_TwoCompSys"/>
</dbReference>
<feature type="transmembrane region" description="Helical" evidence="9">
    <location>
        <begin position="267"/>
        <end position="287"/>
    </location>
</feature>
<dbReference type="GO" id="GO:0005524">
    <property type="term" value="F:ATP binding"/>
    <property type="evidence" value="ECO:0007669"/>
    <property type="project" value="UniProtKB-KW"/>
</dbReference>
<name>A0A2P2BZK8_9ZZZZ</name>
<comment type="catalytic activity">
    <reaction evidence="1">
        <text>ATP + protein L-histidine = ADP + protein N-phospho-L-histidine.</text>
        <dbReference type="EC" id="2.7.13.3"/>
    </reaction>
</comment>
<keyword evidence="9" id="KW-0472">Membrane</keyword>
<feature type="transmembrane region" description="Helical" evidence="9">
    <location>
        <begin position="29"/>
        <end position="46"/>
    </location>
</feature>
<keyword evidence="5" id="KW-0547">Nucleotide-binding</keyword>
<dbReference type="CDD" id="cd16917">
    <property type="entry name" value="HATPase_UhpB-NarQ-NarX-like"/>
    <property type="match status" value="1"/>
</dbReference>
<dbReference type="GO" id="GO:0046983">
    <property type="term" value="F:protein dimerization activity"/>
    <property type="evidence" value="ECO:0007669"/>
    <property type="project" value="InterPro"/>
</dbReference>
<dbReference type="InterPro" id="IPR011712">
    <property type="entry name" value="Sig_transdc_His_kin_sub3_dim/P"/>
</dbReference>
<feature type="transmembrane region" description="Helical" evidence="9">
    <location>
        <begin position="172"/>
        <end position="191"/>
    </location>
</feature>
<proteinExistence type="predicted"/>
<feature type="transmembrane region" description="Helical" evidence="9">
    <location>
        <begin position="66"/>
        <end position="82"/>
    </location>
</feature>
<dbReference type="Gene3D" id="1.20.5.1930">
    <property type="match status" value="1"/>
</dbReference>
<evidence type="ECO:0000256" key="2">
    <source>
        <dbReference type="ARBA" id="ARBA00012438"/>
    </source>
</evidence>
<dbReference type="SUPFAM" id="SSF55874">
    <property type="entry name" value="ATPase domain of HSP90 chaperone/DNA topoisomerase II/histidine kinase"/>
    <property type="match status" value="1"/>
</dbReference>
<keyword evidence="3" id="KW-0597">Phosphoprotein</keyword>
<feature type="transmembrane region" description="Helical" evidence="9">
    <location>
        <begin position="203"/>
        <end position="225"/>
    </location>
</feature>
<evidence type="ECO:0000256" key="5">
    <source>
        <dbReference type="ARBA" id="ARBA00022741"/>
    </source>
</evidence>
<evidence type="ECO:0000256" key="8">
    <source>
        <dbReference type="SAM" id="Coils"/>
    </source>
</evidence>
<evidence type="ECO:0000256" key="1">
    <source>
        <dbReference type="ARBA" id="ARBA00000085"/>
    </source>
</evidence>
<gene>
    <name evidence="11" type="ORF">NOCA2230130</name>
</gene>
<dbReference type="PANTHER" id="PTHR24421:SF10">
    <property type="entry name" value="NITRATE_NITRITE SENSOR PROTEIN NARQ"/>
    <property type="match status" value="1"/>
</dbReference>
<evidence type="ECO:0000256" key="3">
    <source>
        <dbReference type="ARBA" id="ARBA00022553"/>
    </source>
</evidence>
<dbReference type="GO" id="GO:0000155">
    <property type="term" value="F:phosphorelay sensor kinase activity"/>
    <property type="evidence" value="ECO:0007669"/>
    <property type="project" value="InterPro"/>
</dbReference>
<organism evidence="11">
    <name type="scientific">metagenome</name>
    <dbReference type="NCBI Taxonomy" id="256318"/>
    <lineage>
        <taxon>unclassified sequences</taxon>
        <taxon>metagenomes</taxon>
    </lineage>
</organism>
<dbReference type="SMART" id="SM00387">
    <property type="entry name" value="HATPase_c"/>
    <property type="match status" value="1"/>
</dbReference>
<evidence type="ECO:0000256" key="9">
    <source>
        <dbReference type="SAM" id="Phobius"/>
    </source>
</evidence>
<keyword evidence="4" id="KW-0808">Transferase</keyword>